<dbReference type="Pfam" id="PF04082">
    <property type="entry name" value="Fungal_trans"/>
    <property type="match status" value="1"/>
</dbReference>
<dbReference type="GO" id="GO:0000981">
    <property type="term" value="F:DNA-binding transcription factor activity, RNA polymerase II-specific"/>
    <property type="evidence" value="ECO:0007669"/>
    <property type="project" value="InterPro"/>
</dbReference>
<organism evidence="8 9">
    <name type="scientific">Purpureocillium takamizusanense</name>
    <dbReference type="NCBI Taxonomy" id="2060973"/>
    <lineage>
        <taxon>Eukaryota</taxon>
        <taxon>Fungi</taxon>
        <taxon>Dikarya</taxon>
        <taxon>Ascomycota</taxon>
        <taxon>Pezizomycotina</taxon>
        <taxon>Sordariomycetes</taxon>
        <taxon>Hypocreomycetidae</taxon>
        <taxon>Hypocreales</taxon>
        <taxon>Ophiocordycipitaceae</taxon>
        <taxon>Purpureocillium</taxon>
    </lineage>
</organism>
<dbReference type="KEGG" id="ptkz:JDV02_005004"/>
<gene>
    <name evidence="8" type="ORF">JDV02_005004</name>
</gene>
<dbReference type="GO" id="GO:0003677">
    <property type="term" value="F:DNA binding"/>
    <property type="evidence" value="ECO:0007669"/>
    <property type="project" value="InterPro"/>
</dbReference>
<dbReference type="InterPro" id="IPR050815">
    <property type="entry name" value="TF_fung"/>
</dbReference>
<dbReference type="OrthoDB" id="424974at2759"/>
<dbReference type="Gene3D" id="4.10.240.10">
    <property type="entry name" value="Zn(2)-C6 fungal-type DNA-binding domain"/>
    <property type="match status" value="1"/>
</dbReference>
<dbReference type="GO" id="GO:0008270">
    <property type="term" value="F:zinc ion binding"/>
    <property type="evidence" value="ECO:0007669"/>
    <property type="project" value="InterPro"/>
</dbReference>
<dbReference type="GeneID" id="72066954"/>
<dbReference type="Proteomes" id="UP000829364">
    <property type="component" value="Chromosome 4"/>
</dbReference>
<dbReference type="InterPro" id="IPR001138">
    <property type="entry name" value="Zn2Cys6_DnaBD"/>
</dbReference>
<evidence type="ECO:0000256" key="3">
    <source>
        <dbReference type="ARBA" id="ARBA00023015"/>
    </source>
</evidence>
<dbReference type="CDD" id="cd00067">
    <property type="entry name" value="GAL4"/>
    <property type="match status" value="1"/>
</dbReference>
<evidence type="ECO:0000313" key="9">
    <source>
        <dbReference type="Proteomes" id="UP000829364"/>
    </source>
</evidence>
<comment type="subcellular location">
    <subcellularLocation>
        <location evidence="1">Nucleus</location>
    </subcellularLocation>
</comment>
<dbReference type="GO" id="GO:0006351">
    <property type="term" value="P:DNA-templated transcription"/>
    <property type="evidence" value="ECO:0007669"/>
    <property type="project" value="InterPro"/>
</dbReference>
<evidence type="ECO:0000256" key="5">
    <source>
        <dbReference type="ARBA" id="ARBA00023242"/>
    </source>
</evidence>
<evidence type="ECO:0000256" key="1">
    <source>
        <dbReference type="ARBA" id="ARBA00004123"/>
    </source>
</evidence>
<feature type="domain" description="Zn(2)-C6 fungal-type" evidence="7">
    <location>
        <begin position="23"/>
        <end position="53"/>
    </location>
</feature>
<dbReference type="InterPro" id="IPR007219">
    <property type="entry name" value="XnlR_reg_dom"/>
</dbReference>
<name>A0A9Q8QFQ0_9HYPO</name>
<dbReference type="PROSITE" id="PS00463">
    <property type="entry name" value="ZN2_CY6_FUNGAL_1"/>
    <property type="match status" value="1"/>
</dbReference>
<dbReference type="CDD" id="cd12148">
    <property type="entry name" value="fungal_TF_MHR"/>
    <property type="match status" value="1"/>
</dbReference>
<keyword evidence="4" id="KW-0804">Transcription</keyword>
<reference evidence="8" key="1">
    <citation type="submission" date="2021-11" db="EMBL/GenBank/DDBJ databases">
        <title>Purpureocillium_takamizusanense_genome.</title>
        <authorList>
            <person name="Nguyen N.-H."/>
        </authorList>
    </citation>
    <scope>NUCLEOTIDE SEQUENCE</scope>
    <source>
        <strain evidence="8">PT3</strain>
    </source>
</reference>
<keyword evidence="3" id="KW-0805">Transcription regulation</keyword>
<protein>
    <recommendedName>
        <fullName evidence="7">Zn(2)-C6 fungal-type domain-containing protein</fullName>
    </recommendedName>
</protein>
<dbReference type="GO" id="GO:0005634">
    <property type="term" value="C:nucleus"/>
    <property type="evidence" value="ECO:0007669"/>
    <property type="project" value="UniProtKB-SubCell"/>
</dbReference>
<keyword evidence="5" id="KW-0539">Nucleus</keyword>
<feature type="region of interest" description="Disordered" evidence="6">
    <location>
        <begin position="93"/>
        <end position="129"/>
    </location>
</feature>
<accession>A0A9Q8QFQ0</accession>
<dbReference type="Pfam" id="PF00172">
    <property type="entry name" value="Zn_clus"/>
    <property type="match status" value="1"/>
</dbReference>
<feature type="compositionally biased region" description="Polar residues" evidence="6">
    <location>
        <begin position="94"/>
        <end position="110"/>
    </location>
</feature>
<keyword evidence="9" id="KW-1185">Reference proteome</keyword>
<dbReference type="PANTHER" id="PTHR47338:SF9">
    <property type="entry name" value="ZN(II)2CYS6 TRANSCRIPTION FACTOR (EUROFUNG)"/>
    <property type="match status" value="1"/>
</dbReference>
<dbReference type="AlphaFoldDB" id="A0A9Q8QFQ0"/>
<dbReference type="InterPro" id="IPR036864">
    <property type="entry name" value="Zn2-C6_fun-type_DNA-bd_sf"/>
</dbReference>
<feature type="compositionally biased region" description="Polar residues" evidence="6">
    <location>
        <begin position="666"/>
        <end position="682"/>
    </location>
</feature>
<sequence>MSAGHNDSNTIGAYRPIRRIRQACDACRRRKSKCSGERPVCSYCARFRKQCRYTLDNAAAIAASAATRASFGSAEQARLDQLEGKLDSVLNAMSKGQNPTVSPGNSSTGSRDAVSPMSPSESVADESDWQKSVSLPKSAVEAVVDRFLSQVDCRSALVFLQDCQLGPLQDEDLLYAVFALATVSSDQPTIRQTGEECRNSALSIIVKRISAGKVQAATLQALCVLTYADLVCGMVDRAEIFASMAINLCETAGVIVDGHLNHDVDFPDQLHGCYWSLYFMEKMHSCGRGGLQLPGAENNNNDDNDDGRRCVPTSYRFRFASDLPRPLNGPDNSGPQGNYISVLTPGSHPQCPDHGIMAYAAKVASVWAITVRFCLGRNTSDNNNDYYNNSNNNSNNNNSDLPPWSPGSTFVKITSLLVELETSTPAQHRFHFARFADRSAPELQQHAGYWGLFLLQQFAYHTIFCLLNHPVLVSVRLRRASVAAPYSVIQGCTEQLRIHSDWVVHFVDMLAERDGDASSSSSSSSPSLTNPFLGYATLIVASACLPQAQCIEHEPTQRLRNKFNKCVEFAQGLSKHWPILVNMIKVVRQMQSSEGLETTQTSSSSSAHPGSDLVTLLLKLLDYKSVSRSPESRTSLLATSLCADVHAKESPPRPASTLAHAASRTPRPSNAGLSSAPSTSLSPGAADHGALVASGPAWPYPPVAGGREAQARTNRSMAGHAQEVFSEMPMTVDMSDVSPWPISGVDQSGMWWSMGSL</sequence>
<dbReference type="SMART" id="SM00066">
    <property type="entry name" value="GAL4"/>
    <property type="match status" value="1"/>
</dbReference>
<dbReference type="EMBL" id="CP086357">
    <property type="protein sequence ID" value="UNI18748.1"/>
    <property type="molecule type" value="Genomic_DNA"/>
</dbReference>
<dbReference type="SUPFAM" id="SSF57701">
    <property type="entry name" value="Zn2/Cys6 DNA-binding domain"/>
    <property type="match status" value="1"/>
</dbReference>
<evidence type="ECO:0000256" key="2">
    <source>
        <dbReference type="ARBA" id="ARBA00022723"/>
    </source>
</evidence>
<dbReference type="RefSeq" id="XP_047842229.1">
    <property type="nucleotide sequence ID" value="XM_047986249.1"/>
</dbReference>
<dbReference type="PROSITE" id="PS50048">
    <property type="entry name" value="ZN2_CY6_FUNGAL_2"/>
    <property type="match status" value="1"/>
</dbReference>
<evidence type="ECO:0000256" key="4">
    <source>
        <dbReference type="ARBA" id="ARBA00023163"/>
    </source>
</evidence>
<evidence type="ECO:0000313" key="8">
    <source>
        <dbReference type="EMBL" id="UNI18748.1"/>
    </source>
</evidence>
<dbReference type="PANTHER" id="PTHR47338">
    <property type="entry name" value="ZN(II)2CYS6 TRANSCRIPTION FACTOR (EUROFUNG)-RELATED"/>
    <property type="match status" value="1"/>
</dbReference>
<evidence type="ECO:0000256" key="6">
    <source>
        <dbReference type="SAM" id="MobiDB-lite"/>
    </source>
</evidence>
<proteinExistence type="predicted"/>
<keyword evidence="2" id="KW-0479">Metal-binding</keyword>
<evidence type="ECO:0000259" key="7">
    <source>
        <dbReference type="PROSITE" id="PS50048"/>
    </source>
</evidence>
<feature type="region of interest" description="Disordered" evidence="6">
    <location>
        <begin position="647"/>
        <end position="688"/>
    </location>
</feature>